<feature type="region of interest" description="Disordered" evidence="1">
    <location>
        <begin position="589"/>
        <end position="639"/>
    </location>
</feature>
<feature type="compositionally biased region" description="Basic and acidic residues" evidence="1">
    <location>
        <begin position="253"/>
        <end position="323"/>
    </location>
</feature>
<feature type="region of interest" description="Disordered" evidence="1">
    <location>
        <begin position="1"/>
        <end position="424"/>
    </location>
</feature>
<evidence type="ECO:0000313" key="3">
    <source>
        <dbReference type="Proteomes" id="UP000799757"/>
    </source>
</evidence>
<feature type="compositionally biased region" description="Polar residues" evidence="1">
    <location>
        <begin position="445"/>
        <end position="455"/>
    </location>
</feature>
<dbReference type="EMBL" id="MU001832">
    <property type="protein sequence ID" value="KAF2796391.1"/>
    <property type="molecule type" value="Genomic_DNA"/>
</dbReference>
<reference evidence="2" key="1">
    <citation type="journal article" date="2020" name="Stud. Mycol.">
        <title>101 Dothideomycetes genomes: a test case for predicting lifestyles and emergence of pathogens.</title>
        <authorList>
            <person name="Haridas S."/>
            <person name="Albert R."/>
            <person name="Binder M."/>
            <person name="Bloem J."/>
            <person name="Labutti K."/>
            <person name="Salamov A."/>
            <person name="Andreopoulos B."/>
            <person name="Baker S."/>
            <person name="Barry K."/>
            <person name="Bills G."/>
            <person name="Bluhm B."/>
            <person name="Cannon C."/>
            <person name="Castanera R."/>
            <person name="Culley D."/>
            <person name="Daum C."/>
            <person name="Ezra D."/>
            <person name="Gonzalez J."/>
            <person name="Henrissat B."/>
            <person name="Kuo A."/>
            <person name="Liang C."/>
            <person name="Lipzen A."/>
            <person name="Lutzoni F."/>
            <person name="Magnuson J."/>
            <person name="Mondo S."/>
            <person name="Nolan M."/>
            <person name="Ohm R."/>
            <person name="Pangilinan J."/>
            <person name="Park H.-J."/>
            <person name="Ramirez L."/>
            <person name="Alfaro M."/>
            <person name="Sun H."/>
            <person name="Tritt A."/>
            <person name="Yoshinaga Y."/>
            <person name="Zwiers L.-H."/>
            <person name="Turgeon B."/>
            <person name="Goodwin S."/>
            <person name="Spatafora J."/>
            <person name="Crous P."/>
            <person name="Grigoriev I."/>
        </authorList>
    </citation>
    <scope>NUCLEOTIDE SEQUENCE</scope>
    <source>
        <strain evidence="2">CBS 109.77</strain>
    </source>
</reference>
<feature type="compositionally biased region" description="Pro residues" evidence="1">
    <location>
        <begin position="737"/>
        <end position="759"/>
    </location>
</feature>
<feature type="compositionally biased region" description="Pro residues" evidence="1">
    <location>
        <begin position="397"/>
        <end position="412"/>
    </location>
</feature>
<gene>
    <name evidence="2" type="ORF">K505DRAFT_163220</name>
</gene>
<feature type="compositionally biased region" description="Low complexity" evidence="1">
    <location>
        <begin position="466"/>
        <end position="486"/>
    </location>
</feature>
<feature type="compositionally biased region" description="Polar residues" evidence="1">
    <location>
        <begin position="337"/>
        <end position="347"/>
    </location>
</feature>
<dbReference type="InterPro" id="IPR046784">
    <property type="entry name" value="Eap1"/>
</dbReference>
<organism evidence="2 3">
    <name type="scientific">Melanomma pulvis-pyrius CBS 109.77</name>
    <dbReference type="NCBI Taxonomy" id="1314802"/>
    <lineage>
        <taxon>Eukaryota</taxon>
        <taxon>Fungi</taxon>
        <taxon>Dikarya</taxon>
        <taxon>Ascomycota</taxon>
        <taxon>Pezizomycotina</taxon>
        <taxon>Dothideomycetes</taxon>
        <taxon>Pleosporomycetidae</taxon>
        <taxon>Pleosporales</taxon>
        <taxon>Melanommataceae</taxon>
        <taxon>Melanomma</taxon>
    </lineage>
</organism>
<feature type="region of interest" description="Disordered" evidence="1">
    <location>
        <begin position="731"/>
        <end position="869"/>
    </location>
</feature>
<accession>A0A6A6XIZ6</accession>
<sequence>MGGQSYTVEQLEHLQHSPLVQKPEGLPSILQWMDVPADPNTTATASANAAANRRPRSGNLRDGDTTATGENRAERLPVINPMGHFGRRSSTQPEDTVLGPPKLSFTSASRTAKAAAELPEKRTGIISTDGDQLGDRFPRERGDRWTRDRDTDRPRDKAGVTNGRRPVRDEGEGWTNVKGRKSLGQDDFDRGFGRNGDRDREKVPKDGEVENGDASTRRLATGRDKVERWGRREDTTVKEVEGTKFGATGGGGWRDRERDREQRDRGDRDWNRGGNKAEQDPEWMDARADKKETKAHTQEDFQRWKELMKAKDAPVEEKEEPKAEPPAPVEPSIPASVRQTGTPSATEPNHPIFGNWGRDKAPDTTVPEMVAKPRTDKKSRFMGMFTKPEEAAIPSQNPLPTPASPGPGPMPGHMPGLGVDGSNADKEGFQRILQMLGGTNISAAQASAGTPINGSRQGGIALDFLRQSPPQEQQESRPQPRQQVPRTLEQQHMLENILAPRPGLESRPSQARLNAMSPDNTFLEQFGLPRPESNRPGDEFSNQQPPPRNSSAQDAHLHAILNGRVRDETSRDPQTKQRERDFLLTLMQQPSRGTPPQQMHHQSLPRPAPESQNMTFFDPSAQRHQGQPKGRPGLPPGFMEDQRMYAENEMMRRQAELREQQLREASIRDMNMQHQQEAIRNKNARLQMNFAHDDPAIMNLQRRNTAGEIPRQMTNMGIPSQPMPEMQYLAGRQAGMPPTPQERPNIAPPPGFGAPPMRQPPGLGGHGTQQQLQQQQQMGPGPSFSAGNTPLGHPPGFAPPGGMRGAIYPGQVQGNMPPQGPPQGYFPPPPGYGPPMGMRGGDDPRVMFEQQFGGPNQRQLGRPGPPNMY</sequence>
<dbReference type="AlphaFoldDB" id="A0A6A6XIZ6"/>
<evidence type="ECO:0000313" key="2">
    <source>
        <dbReference type="EMBL" id="KAF2796391.1"/>
    </source>
</evidence>
<feature type="compositionally biased region" description="Basic and acidic residues" evidence="1">
    <location>
        <begin position="133"/>
        <end position="158"/>
    </location>
</feature>
<feature type="region of interest" description="Disordered" evidence="1">
    <location>
        <begin position="445"/>
        <end position="486"/>
    </location>
</feature>
<feature type="compositionally biased region" description="Basic and acidic residues" evidence="1">
    <location>
        <begin position="221"/>
        <end position="242"/>
    </location>
</feature>
<feature type="compositionally biased region" description="Polar residues" evidence="1">
    <location>
        <begin position="589"/>
        <end position="601"/>
    </location>
</feature>
<feature type="compositionally biased region" description="Low complexity" evidence="1">
    <location>
        <begin position="36"/>
        <end position="52"/>
    </location>
</feature>
<evidence type="ECO:0000256" key="1">
    <source>
        <dbReference type="SAM" id="MobiDB-lite"/>
    </source>
</evidence>
<feature type="region of interest" description="Disordered" evidence="1">
    <location>
        <begin position="521"/>
        <end position="553"/>
    </location>
</feature>
<name>A0A6A6XIZ6_9PLEO</name>
<dbReference type="OrthoDB" id="2504266at2759"/>
<feature type="compositionally biased region" description="Low complexity" evidence="1">
    <location>
        <begin position="768"/>
        <end position="782"/>
    </location>
</feature>
<feature type="compositionally biased region" description="Pro residues" evidence="1">
    <location>
        <begin position="818"/>
        <end position="833"/>
    </location>
</feature>
<keyword evidence="3" id="KW-1185">Reference proteome</keyword>
<protein>
    <submittedName>
        <fullName evidence="2">Uncharacterized protein</fullName>
    </submittedName>
</protein>
<feature type="compositionally biased region" description="Basic and acidic residues" evidence="1">
    <location>
        <begin position="183"/>
        <end position="208"/>
    </location>
</feature>
<dbReference type="Pfam" id="PF20566">
    <property type="entry name" value="Eap1"/>
    <property type="match status" value="1"/>
</dbReference>
<proteinExistence type="predicted"/>
<dbReference type="Proteomes" id="UP000799757">
    <property type="component" value="Unassembled WGS sequence"/>
</dbReference>